<dbReference type="PANTHER" id="PTHR12789:SF0">
    <property type="entry name" value="DENSITY-REGULATED PROTEIN"/>
    <property type="match status" value="1"/>
</dbReference>
<dbReference type="Pfam" id="PF01253">
    <property type="entry name" value="SUI1"/>
    <property type="match status" value="1"/>
</dbReference>
<keyword evidence="3" id="KW-0648">Protein biosynthesis</keyword>
<dbReference type="GO" id="GO:0002188">
    <property type="term" value="P:translation reinitiation"/>
    <property type="evidence" value="ECO:0007669"/>
    <property type="project" value="TreeGrafter"/>
</dbReference>
<dbReference type="Gene3D" id="3.30.780.10">
    <property type="entry name" value="SUI1-like domain"/>
    <property type="match status" value="1"/>
</dbReference>
<dbReference type="InterPro" id="IPR036877">
    <property type="entry name" value="SUI1_dom_sf"/>
</dbReference>
<evidence type="ECO:0000313" key="6">
    <source>
        <dbReference type="EMBL" id="KGG21682.1"/>
    </source>
</evidence>
<name>A0A0A2C822_PROMR</name>
<proteinExistence type="inferred from homology"/>
<reference evidence="7" key="1">
    <citation type="journal article" date="2014" name="Sci. Data">
        <title>Genomes of diverse isolates of the marine cyanobacterium Prochlorococcus.</title>
        <authorList>
            <person name="Biller S."/>
            <person name="Berube P."/>
            <person name="Thompson J."/>
            <person name="Kelly L."/>
            <person name="Roggensack S."/>
            <person name="Awad L."/>
            <person name="Roache-Johnson K."/>
            <person name="Ding H."/>
            <person name="Giovannoni S.J."/>
            <person name="Moore L.R."/>
            <person name="Chisholm S.W."/>
        </authorList>
    </citation>
    <scope>NUCLEOTIDE SEQUENCE [LARGE SCALE GENOMIC DNA]</scope>
    <source>
        <strain evidence="7">PAC1</strain>
    </source>
</reference>
<dbReference type="AlphaFoldDB" id="A0A0A2C822"/>
<dbReference type="GO" id="GO:0003729">
    <property type="term" value="F:mRNA binding"/>
    <property type="evidence" value="ECO:0007669"/>
    <property type="project" value="TreeGrafter"/>
</dbReference>
<dbReference type="InterPro" id="IPR050318">
    <property type="entry name" value="DENR/SUI1_TIF"/>
</dbReference>
<feature type="domain" description="SUI1" evidence="5">
    <location>
        <begin position="36"/>
        <end position="99"/>
    </location>
</feature>
<feature type="compositionally biased region" description="Polar residues" evidence="4">
    <location>
        <begin position="16"/>
        <end position="25"/>
    </location>
</feature>
<dbReference type="InterPro" id="IPR001950">
    <property type="entry name" value="SUI1"/>
</dbReference>
<dbReference type="SUPFAM" id="SSF55159">
    <property type="entry name" value="eIF1-like"/>
    <property type="match status" value="1"/>
</dbReference>
<evidence type="ECO:0000256" key="3">
    <source>
        <dbReference type="ARBA" id="ARBA00022917"/>
    </source>
</evidence>
<keyword evidence="2" id="KW-0810">Translation regulation</keyword>
<comment type="similarity">
    <text evidence="1">Belongs to the SUI1 family.</text>
</comment>
<dbReference type="PIRSF" id="PIRSF037511">
    <property type="entry name" value="Transl_init_SUI1_pro"/>
    <property type="match status" value="1"/>
</dbReference>
<keyword evidence="6" id="KW-0396">Initiation factor</keyword>
<dbReference type="GO" id="GO:0006417">
    <property type="term" value="P:regulation of translation"/>
    <property type="evidence" value="ECO:0007669"/>
    <property type="project" value="UniProtKB-KW"/>
</dbReference>
<dbReference type="InterPro" id="IPR005872">
    <property type="entry name" value="SUI1_arc_bac"/>
</dbReference>
<comment type="caution">
    <text evidence="6">The sequence shown here is derived from an EMBL/GenBank/DDBJ whole genome shotgun (WGS) entry which is preliminary data.</text>
</comment>
<dbReference type="RefSeq" id="WP_011294165.1">
    <property type="nucleotide sequence ID" value="NZ_CP138967.1"/>
</dbReference>
<organism evidence="6 7">
    <name type="scientific">Prochlorococcus marinus str. PAC1</name>
    <dbReference type="NCBI Taxonomy" id="59924"/>
    <lineage>
        <taxon>Bacteria</taxon>
        <taxon>Bacillati</taxon>
        <taxon>Cyanobacteriota</taxon>
        <taxon>Cyanophyceae</taxon>
        <taxon>Synechococcales</taxon>
        <taxon>Prochlorococcaceae</taxon>
        <taxon>Prochlorococcus</taxon>
    </lineage>
</organism>
<protein>
    <submittedName>
        <fullName evidence="6">Translation initiation factor SUI1-related protein</fullName>
    </submittedName>
</protein>
<evidence type="ECO:0000259" key="5">
    <source>
        <dbReference type="PROSITE" id="PS50296"/>
    </source>
</evidence>
<dbReference type="EMBL" id="JNAX01000005">
    <property type="protein sequence ID" value="KGG21682.1"/>
    <property type="molecule type" value="Genomic_DNA"/>
</dbReference>
<accession>A0A0A2C822</accession>
<dbReference type="Proteomes" id="UP000030392">
    <property type="component" value="Unassembled WGS sequence"/>
</dbReference>
<dbReference type="CDD" id="cd11567">
    <property type="entry name" value="YciH_like"/>
    <property type="match status" value="1"/>
</dbReference>
<dbReference type="PANTHER" id="PTHR12789">
    <property type="entry name" value="DENSITY-REGULATED PROTEIN HOMOLOG"/>
    <property type="match status" value="1"/>
</dbReference>
<dbReference type="GO" id="GO:0003743">
    <property type="term" value="F:translation initiation factor activity"/>
    <property type="evidence" value="ECO:0007669"/>
    <property type="project" value="UniProtKB-KW"/>
</dbReference>
<feature type="region of interest" description="Disordered" evidence="4">
    <location>
        <begin position="1"/>
        <end position="38"/>
    </location>
</feature>
<evidence type="ECO:0000256" key="4">
    <source>
        <dbReference type="SAM" id="MobiDB-lite"/>
    </source>
</evidence>
<dbReference type="GO" id="GO:0001731">
    <property type="term" value="P:formation of translation preinitiation complex"/>
    <property type="evidence" value="ECO:0007669"/>
    <property type="project" value="TreeGrafter"/>
</dbReference>
<evidence type="ECO:0000313" key="7">
    <source>
        <dbReference type="Proteomes" id="UP000030392"/>
    </source>
</evidence>
<sequence length="107" mass="11628">MSKGGWSEFNDPLKTIGSNTQNSVTPKGKRQVRLERTRSGKKGKLVTVIKGLELEQVEAKKILKNLKIACGTGGAVKGDFLELQGDQISKAQNFLLKEGFRPKQSGG</sequence>
<gene>
    <name evidence="6" type="ORF">EV03_0421</name>
</gene>
<evidence type="ECO:0000256" key="2">
    <source>
        <dbReference type="ARBA" id="ARBA00022845"/>
    </source>
</evidence>
<dbReference type="PROSITE" id="PS50296">
    <property type="entry name" value="SUI1"/>
    <property type="match status" value="1"/>
</dbReference>
<evidence type="ECO:0000256" key="1">
    <source>
        <dbReference type="ARBA" id="ARBA00005422"/>
    </source>
</evidence>